<keyword evidence="3" id="KW-1185">Reference proteome</keyword>
<dbReference type="AlphaFoldDB" id="A0A1H6QCS8"/>
<sequence length="107" mass="11946">MHKSYEINKGINKSILFKGLQGQYIAYLAAAAFSLLLLYAVLYMLKVNTFLSLAVTVFLGGVCTLLIYHMNSTFGEHGLSKALAKRKIPHAVRSRSAVCFRRPKHQS</sequence>
<feature type="transmembrane region" description="Helical" evidence="1">
    <location>
        <begin position="50"/>
        <end position="68"/>
    </location>
</feature>
<keyword evidence="1" id="KW-0812">Transmembrane</keyword>
<keyword evidence="1" id="KW-1133">Transmembrane helix</keyword>
<evidence type="ECO:0000256" key="1">
    <source>
        <dbReference type="SAM" id="Phobius"/>
    </source>
</evidence>
<dbReference type="InterPro" id="IPR025407">
    <property type="entry name" value="DUF4133"/>
</dbReference>
<dbReference type="OrthoDB" id="1273979at2"/>
<evidence type="ECO:0000313" key="3">
    <source>
        <dbReference type="Proteomes" id="UP000199532"/>
    </source>
</evidence>
<dbReference type="EMBL" id="FNXY01000001">
    <property type="protein sequence ID" value="SEI39666.1"/>
    <property type="molecule type" value="Genomic_DNA"/>
</dbReference>
<dbReference type="STRING" id="408657.SAMN04487995_0375"/>
<accession>A0A1H6QCS8</accession>
<protein>
    <recommendedName>
        <fullName evidence="4">DUF4133 domain-containing protein</fullName>
    </recommendedName>
</protein>
<name>A0A1H6QCS8_9BACT</name>
<evidence type="ECO:0008006" key="4">
    <source>
        <dbReference type="Google" id="ProtNLM"/>
    </source>
</evidence>
<keyword evidence="1" id="KW-0472">Membrane</keyword>
<gene>
    <name evidence="2" type="ORF">SAMN04487995_0375</name>
</gene>
<proteinExistence type="predicted"/>
<dbReference type="Pfam" id="PF13571">
    <property type="entry name" value="DUF4133"/>
    <property type="match status" value="1"/>
</dbReference>
<organism evidence="2 3">
    <name type="scientific">Dyadobacter koreensis</name>
    <dbReference type="NCBI Taxonomy" id="408657"/>
    <lineage>
        <taxon>Bacteria</taxon>
        <taxon>Pseudomonadati</taxon>
        <taxon>Bacteroidota</taxon>
        <taxon>Cytophagia</taxon>
        <taxon>Cytophagales</taxon>
        <taxon>Spirosomataceae</taxon>
        <taxon>Dyadobacter</taxon>
    </lineage>
</organism>
<feature type="transmembrane region" description="Helical" evidence="1">
    <location>
        <begin position="24"/>
        <end position="44"/>
    </location>
</feature>
<dbReference type="RefSeq" id="WP_090332568.1">
    <property type="nucleotide sequence ID" value="NZ_FNXY01000001.1"/>
</dbReference>
<evidence type="ECO:0000313" key="2">
    <source>
        <dbReference type="EMBL" id="SEI39666.1"/>
    </source>
</evidence>
<dbReference type="Proteomes" id="UP000199532">
    <property type="component" value="Unassembled WGS sequence"/>
</dbReference>
<reference evidence="2 3" key="1">
    <citation type="submission" date="2016-10" db="EMBL/GenBank/DDBJ databases">
        <authorList>
            <person name="de Groot N.N."/>
        </authorList>
    </citation>
    <scope>NUCLEOTIDE SEQUENCE [LARGE SCALE GENOMIC DNA]</scope>
    <source>
        <strain evidence="2 3">DSM 19938</strain>
    </source>
</reference>